<keyword evidence="5" id="KW-1185">Reference proteome</keyword>
<dbReference type="EMBL" id="JAKKPZ010000010">
    <property type="protein sequence ID" value="KAI1716537.1"/>
    <property type="molecule type" value="Genomic_DNA"/>
</dbReference>
<dbReference type="GO" id="GO:0090385">
    <property type="term" value="P:phagosome-lysosome fusion"/>
    <property type="evidence" value="ECO:0007669"/>
    <property type="project" value="TreeGrafter"/>
</dbReference>
<dbReference type="SUPFAM" id="SSF52540">
    <property type="entry name" value="P-loop containing nucleoside triphosphate hydrolases"/>
    <property type="match status" value="1"/>
</dbReference>
<dbReference type="GO" id="GO:0003924">
    <property type="term" value="F:GTPase activity"/>
    <property type="evidence" value="ECO:0007669"/>
    <property type="project" value="InterPro"/>
</dbReference>
<dbReference type="GO" id="GO:0045335">
    <property type="term" value="C:phagocytic vesicle"/>
    <property type="evidence" value="ECO:0007669"/>
    <property type="project" value="TreeGrafter"/>
</dbReference>
<organism evidence="4 5">
    <name type="scientific">Ditylenchus destructor</name>
    <dbReference type="NCBI Taxonomy" id="166010"/>
    <lineage>
        <taxon>Eukaryota</taxon>
        <taxon>Metazoa</taxon>
        <taxon>Ecdysozoa</taxon>
        <taxon>Nematoda</taxon>
        <taxon>Chromadorea</taxon>
        <taxon>Rhabditida</taxon>
        <taxon>Tylenchina</taxon>
        <taxon>Tylenchomorpha</taxon>
        <taxon>Sphaerularioidea</taxon>
        <taxon>Anguinidae</taxon>
        <taxon>Anguininae</taxon>
        <taxon>Ditylenchus</taxon>
    </lineage>
</organism>
<dbReference type="PANTHER" id="PTHR47981:SF39">
    <property type="entry name" value="RAS-RELATED PROTEIN RAB"/>
    <property type="match status" value="1"/>
</dbReference>
<keyword evidence="2" id="KW-0547">Nucleotide-binding</keyword>
<evidence type="ECO:0000256" key="2">
    <source>
        <dbReference type="ARBA" id="ARBA00022741"/>
    </source>
</evidence>
<dbReference type="Pfam" id="PF00071">
    <property type="entry name" value="Ras"/>
    <property type="match status" value="1"/>
</dbReference>
<dbReference type="PROSITE" id="PS51419">
    <property type="entry name" value="RAB"/>
    <property type="match status" value="1"/>
</dbReference>
<dbReference type="GO" id="GO:0008333">
    <property type="term" value="P:endosome to lysosome transport"/>
    <property type="evidence" value="ECO:0007669"/>
    <property type="project" value="TreeGrafter"/>
</dbReference>
<dbReference type="InterPro" id="IPR027417">
    <property type="entry name" value="P-loop_NTPase"/>
</dbReference>
<name>A0AAD4R883_9BILA</name>
<comment type="caution">
    <text evidence="4">The sequence shown here is derived from an EMBL/GenBank/DDBJ whole genome shotgun (WGS) entry which is preliminary data.</text>
</comment>
<comment type="similarity">
    <text evidence="1">Belongs to the small GTPase superfamily. Rab family.</text>
</comment>
<evidence type="ECO:0000313" key="4">
    <source>
        <dbReference type="EMBL" id="KAI1716537.1"/>
    </source>
</evidence>
<proteinExistence type="inferred from homology"/>
<dbReference type="SMART" id="SM00175">
    <property type="entry name" value="RAB"/>
    <property type="match status" value="1"/>
</dbReference>
<dbReference type="PANTHER" id="PTHR47981">
    <property type="entry name" value="RAB FAMILY"/>
    <property type="match status" value="1"/>
</dbReference>
<dbReference type="PROSITE" id="PS51421">
    <property type="entry name" value="RAS"/>
    <property type="match status" value="1"/>
</dbReference>
<dbReference type="AlphaFoldDB" id="A0AAD4R883"/>
<reference evidence="4" key="1">
    <citation type="submission" date="2022-01" db="EMBL/GenBank/DDBJ databases">
        <title>Genome Sequence Resource for Two Populations of Ditylenchus destructor, the Migratory Endoparasitic Phytonematode.</title>
        <authorList>
            <person name="Zhang H."/>
            <person name="Lin R."/>
            <person name="Xie B."/>
        </authorList>
    </citation>
    <scope>NUCLEOTIDE SEQUENCE</scope>
    <source>
        <strain evidence="4">BazhouSP</strain>
    </source>
</reference>
<evidence type="ECO:0000256" key="1">
    <source>
        <dbReference type="ARBA" id="ARBA00006270"/>
    </source>
</evidence>
<keyword evidence="3" id="KW-0342">GTP-binding</keyword>
<protein>
    <submittedName>
        <fullName evidence="4">Ras family domain-containing protein</fullName>
    </submittedName>
</protein>
<accession>A0AAD4R883</accession>
<dbReference type="GO" id="GO:0005764">
    <property type="term" value="C:lysosome"/>
    <property type="evidence" value="ECO:0007669"/>
    <property type="project" value="TreeGrafter"/>
</dbReference>
<dbReference type="InterPro" id="IPR001806">
    <property type="entry name" value="Small_GTPase"/>
</dbReference>
<gene>
    <name evidence="4" type="ORF">DdX_07598</name>
</gene>
<dbReference type="Proteomes" id="UP001201812">
    <property type="component" value="Unassembled WGS sequence"/>
</dbReference>
<evidence type="ECO:0000313" key="5">
    <source>
        <dbReference type="Proteomes" id="UP001201812"/>
    </source>
</evidence>
<dbReference type="Gene3D" id="3.40.50.300">
    <property type="entry name" value="P-loop containing nucleotide triphosphate hydrolases"/>
    <property type="match status" value="1"/>
</dbReference>
<sequence>MTRVYYRDSHGAIIVYDVKRHETLNGAFRWKKDLDSKLLLDDGQPIPSVLVANKCDLDNNVTEHELADYAKQGGFRAAFKISAKTGLSVDSTLDYLIRSVVSAEKDGLYMMPMIHRDNQIHRLSYDEDSRKKRSLLKNICC</sequence>
<dbReference type="GO" id="GO:0005770">
    <property type="term" value="C:late endosome"/>
    <property type="evidence" value="ECO:0007669"/>
    <property type="project" value="TreeGrafter"/>
</dbReference>
<dbReference type="GO" id="GO:0005525">
    <property type="term" value="F:GTP binding"/>
    <property type="evidence" value="ECO:0007669"/>
    <property type="project" value="UniProtKB-KW"/>
</dbReference>
<evidence type="ECO:0000256" key="3">
    <source>
        <dbReference type="ARBA" id="ARBA00023134"/>
    </source>
</evidence>